<dbReference type="GO" id="GO:0003713">
    <property type="term" value="F:transcription coactivator activity"/>
    <property type="evidence" value="ECO:0007669"/>
    <property type="project" value="TreeGrafter"/>
</dbReference>
<evidence type="ECO:0000256" key="4">
    <source>
        <dbReference type="SAM" id="Coils"/>
    </source>
</evidence>
<dbReference type="PANTHER" id="PTHR43828:SF3">
    <property type="entry name" value="CHROMO DOMAIN-CONTAINING PROTEIN"/>
    <property type="match status" value="1"/>
</dbReference>
<dbReference type="SMART" id="SM01252">
    <property type="entry name" value="KilA-N"/>
    <property type="match status" value="1"/>
</dbReference>
<name>A0A060TE08_BLAAD</name>
<dbReference type="GO" id="GO:0033309">
    <property type="term" value="C:SBF transcription complex"/>
    <property type="evidence" value="ECO:0007669"/>
    <property type="project" value="TreeGrafter"/>
</dbReference>
<dbReference type="PROSITE" id="PS51299">
    <property type="entry name" value="HTH_APSES"/>
    <property type="match status" value="1"/>
</dbReference>
<dbReference type="SUPFAM" id="SSF54616">
    <property type="entry name" value="DNA-binding domain of Mlu1-box binding protein MBP1"/>
    <property type="match status" value="1"/>
</dbReference>
<dbReference type="PANTHER" id="PTHR43828">
    <property type="entry name" value="ASPARAGINASE"/>
    <property type="match status" value="1"/>
</dbReference>
<feature type="region of interest" description="Disordered" evidence="5">
    <location>
        <begin position="46"/>
        <end position="73"/>
    </location>
</feature>
<dbReference type="InterPro" id="IPR051642">
    <property type="entry name" value="SWI6-like"/>
</dbReference>
<reference evidence="7" key="1">
    <citation type="submission" date="2014-02" db="EMBL/GenBank/DDBJ databases">
        <authorList>
            <person name="Genoscope - CEA"/>
        </authorList>
    </citation>
    <scope>NUCLEOTIDE SEQUENCE</scope>
    <source>
        <strain evidence="7">LS3</strain>
    </source>
</reference>
<dbReference type="PhylomeDB" id="A0A060TE08"/>
<proteinExistence type="predicted"/>
<evidence type="ECO:0000256" key="2">
    <source>
        <dbReference type="ARBA" id="ARBA00023043"/>
    </source>
</evidence>
<dbReference type="Gene3D" id="3.10.260.10">
    <property type="entry name" value="Transcription regulator HTH, APSES-type DNA-binding domain"/>
    <property type="match status" value="1"/>
</dbReference>
<evidence type="ECO:0000313" key="7">
    <source>
        <dbReference type="EMBL" id="CDP37451.1"/>
    </source>
</evidence>
<feature type="compositionally biased region" description="Low complexity" evidence="5">
    <location>
        <begin position="220"/>
        <end position="233"/>
    </location>
</feature>
<dbReference type="InterPro" id="IPR036770">
    <property type="entry name" value="Ankyrin_rpt-contain_sf"/>
</dbReference>
<reference evidence="7" key="2">
    <citation type="submission" date="2014-06" db="EMBL/GenBank/DDBJ databases">
        <title>The complete genome of Blastobotrys (Arxula) adeninivorans LS3 - a yeast of biotechnological interest.</title>
        <authorList>
            <person name="Kunze G."/>
            <person name="Gaillardin C."/>
            <person name="Czernicka M."/>
            <person name="Durrens P."/>
            <person name="Martin T."/>
            <person name="Boer E."/>
            <person name="Gabaldon T."/>
            <person name="Cruz J."/>
            <person name="Talla E."/>
            <person name="Marck C."/>
            <person name="Goffeau A."/>
            <person name="Barbe V."/>
            <person name="Baret P."/>
            <person name="Baronian K."/>
            <person name="Beier S."/>
            <person name="Bleykasten C."/>
            <person name="Bode R."/>
            <person name="Casaregola S."/>
            <person name="Despons L."/>
            <person name="Fairhead C."/>
            <person name="Giersberg M."/>
            <person name="Gierski P."/>
            <person name="Hahnel U."/>
            <person name="Hartmann A."/>
            <person name="Jankowska D."/>
            <person name="Jubin C."/>
            <person name="Jung P."/>
            <person name="Lafontaine I."/>
            <person name="Leh-Louis V."/>
            <person name="Lemaire M."/>
            <person name="Marcet-Houben M."/>
            <person name="Mascher M."/>
            <person name="Morel G."/>
            <person name="Richard G.-F."/>
            <person name="Riechen J."/>
            <person name="Sacerdot C."/>
            <person name="Sarkar A."/>
            <person name="Savel G."/>
            <person name="Schacherer J."/>
            <person name="Sherman D."/>
            <person name="Straub M.-L."/>
            <person name="Stein N."/>
            <person name="Thierry A."/>
            <person name="Trautwein-Schult A."/>
            <person name="Westhof E."/>
            <person name="Worch S."/>
            <person name="Dujon B."/>
            <person name="Souciet J.-L."/>
            <person name="Wincker P."/>
            <person name="Scholz U."/>
            <person name="Neuveglise N."/>
        </authorList>
    </citation>
    <scope>NUCLEOTIDE SEQUENCE</scope>
    <source>
        <strain evidence="7">LS3</strain>
    </source>
</reference>
<feature type="region of interest" description="Disordered" evidence="5">
    <location>
        <begin position="257"/>
        <end position="300"/>
    </location>
</feature>
<protein>
    <submittedName>
        <fullName evidence="7">ARAD1D11814p</fullName>
    </submittedName>
</protein>
<dbReference type="Gene3D" id="1.25.40.20">
    <property type="entry name" value="Ankyrin repeat-containing domain"/>
    <property type="match status" value="1"/>
</dbReference>
<evidence type="ECO:0000256" key="5">
    <source>
        <dbReference type="SAM" id="MobiDB-lite"/>
    </source>
</evidence>
<dbReference type="PROSITE" id="PS50297">
    <property type="entry name" value="ANK_REP_REGION"/>
    <property type="match status" value="1"/>
</dbReference>
<dbReference type="AlphaFoldDB" id="A0A060TE08"/>
<feature type="repeat" description="ANK" evidence="3">
    <location>
        <begin position="366"/>
        <end position="398"/>
    </location>
</feature>
<keyword evidence="1" id="KW-0677">Repeat</keyword>
<feature type="region of interest" description="Disordered" evidence="5">
    <location>
        <begin position="210"/>
        <end position="233"/>
    </location>
</feature>
<feature type="coiled-coil region" evidence="4">
    <location>
        <begin position="646"/>
        <end position="673"/>
    </location>
</feature>
<feature type="repeat" description="ANK" evidence="3">
    <location>
        <begin position="496"/>
        <end position="528"/>
    </location>
</feature>
<evidence type="ECO:0000256" key="3">
    <source>
        <dbReference type="PROSITE-ProRule" id="PRU00023"/>
    </source>
</evidence>
<feature type="compositionally biased region" description="Basic and acidic residues" evidence="5">
    <location>
        <begin position="278"/>
        <end position="289"/>
    </location>
</feature>
<dbReference type="InterPro" id="IPR003163">
    <property type="entry name" value="Tscrpt_reg_HTH_APSES-type"/>
</dbReference>
<organism evidence="7">
    <name type="scientific">Blastobotrys adeninivorans</name>
    <name type="common">Yeast</name>
    <name type="synonym">Arxula adeninivorans</name>
    <dbReference type="NCBI Taxonomy" id="409370"/>
    <lineage>
        <taxon>Eukaryota</taxon>
        <taxon>Fungi</taxon>
        <taxon>Dikarya</taxon>
        <taxon>Ascomycota</taxon>
        <taxon>Saccharomycotina</taxon>
        <taxon>Dipodascomycetes</taxon>
        <taxon>Dipodascales</taxon>
        <taxon>Trichomonascaceae</taxon>
        <taxon>Blastobotrys</taxon>
    </lineage>
</organism>
<feature type="compositionally biased region" description="Polar residues" evidence="5">
    <location>
        <begin position="49"/>
        <end position="73"/>
    </location>
</feature>
<dbReference type="SMART" id="SM00248">
    <property type="entry name" value="ANK"/>
    <property type="match status" value="2"/>
</dbReference>
<dbReference type="SUPFAM" id="SSF48403">
    <property type="entry name" value="Ankyrin repeat"/>
    <property type="match status" value="1"/>
</dbReference>
<dbReference type="GO" id="GO:0030907">
    <property type="term" value="C:MBF transcription complex"/>
    <property type="evidence" value="ECO:0007669"/>
    <property type="project" value="TreeGrafter"/>
</dbReference>
<dbReference type="InterPro" id="IPR036887">
    <property type="entry name" value="HTH_APSES_sf"/>
</dbReference>
<gene>
    <name evidence="7" type="ORF">GNLVRS02_ARAD1D11814g</name>
</gene>
<dbReference type="InterPro" id="IPR018004">
    <property type="entry name" value="KilA/APSES_HTH"/>
</dbReference>
<dbReference type="Pfam" id="PF00023">
    <property type="entry name" value="Ank"/>
    <property type="match status" value="1"/>
</dbReference>
<accession>A0A060TE08</accession>
<evidence type="ECO:0000256" key="1">
    <source>
        <dbReference type="ARBA" id="ARBA00022737"/>
    </source>
</evidence>
<keyword evidence="4" id="KW-0175">Coiled coil</keyword>
<dbReference type="EMBL" id="HG937694">
    <property type="protein sequence ID" value="CDP37451.1"/>
    <property type="molecule type" value="Genomic_DNA"/>
</dbReference>
<keyword evidence="2 3" id="KW-0040">ANK repeat</keyword>
<dbReference type="GO" id="GO:0003677">
    <property type="term" value="F:DNA binding"/>
    <property type="evidence" value="ECO:0007669"/>
    <property type="project" value="InterPro"/>
</dbReference>
<dbReference type="GO" id="GO:0001228">
    <property type="term" value="F:DNA-binding transcription activator activity, RNA polymerase II-specific"/>
    <property type="evidence" value="ECO:0007669"/>
    <property type="project" value="UniProtKB-ARBA"/>
</dbReference>
<feature type="compositionally biased region" description="Polar residues" evidence="5">
    <location>
        <begin position="257"/>
        <end position="267"/>
    </location>
</feature>
<evidence type="ECO:0000259" key="6">
    <source>
        <dbReference type="PROSITE" id="PS51299"/>
    </source>
</evidence>
<dbReference type="PROSITE" id="PS50088">
    <property type="entry name" value="ANK_REPEAT"/>
    <property type="match status" value="2"/>
</dbReference>
<sequence>MTTPNGTGAVAAPAMSPEVSLKAEPMQSPIAPASWYTFGHGNMALSPGGASSHTPMEASVDQQPPATPGRASNSQFHTMGTPQAVIPVGDGLYTAVYSGVHVLEMTVYGIAAMRRVTDSSLNATQILKIAGIDKSRRTKLLERDIHTGDHEKVQGGYGKFQGTWVSYARGVALCRQYGVEEALRPLLEFDMDRLAETPSKEQVFADARRSLSSANGGGNASATTSTTSTANASEVTFSRPLQVGEETPLASNAAQALSTLGKHSQTATREDTLEDADEAPKPKKLRMYEAEAASSSSPKFDDEKLPDLFIPLDPLDVSQVDPNATHLITRLFLQKNDQGGPNDPVSLLSAMDQDVKPIIDVPIDDSGHTALHWASALAMVPLVGELIARGASQQRGNYAGESMLVRAVLVTNSFDAGVFPELLDYLYPAITLIDKQGRTVLHHIALTAGIKGRSSASKYYLECLLEWIVRRGSKGNTGRYGLERFMREIVNAQDKNGDTALNIAARVGNKSIAQQLLDVGAVATIPNRAGLRPIDFGIIMAPGAEKDDSTATNEDRVNAKDEFPVTNPALGEAASSLGPSTGPAIIQQAAQRRKESIEAVNKLIQGLETDFGREIESKQTQITSVHAQLREATSRLSSRRERLEHVKSTNNRLIELERSSMNLERAINEEDQAFRDKCSNVSPLIDFDGNFDPDEPFRVPTAAYGTTGPNNYNGLPPAVILRARIAAYKRNQSKLESLGNELRNRSAALEHKFRKVVSLCTGVEEDRVDSLLDGLVQAVQSDRDDVDVTRVACFLRKVE</sequence>
<dbReference type="InterPro" id="IPR002110">
    <property type="entry name" value="Ankyrin_rpt"/>
</dbReference>
<feature type="domain" description="HTH APSES-type" evidence="6">
    <location>
        <begin position="92"/>
        <end position="198"/>
    </location>
</feature>